<sequence>MDQDGDDRMSGSTDGSKKRKSRGGDSSATGDGSTSTTGSAPQPTLVGPSGISVHNTDTSTGHASAAPGSSRTKKPRLDKGKNKEAPKGSNGNKKRKKTKTKKKKFPSNQTNAFYLHLRILWRLFSKDETPPLVTAEMILRFNERFASTNDAKAQIDQIMRASHAASAEALAKVQDVKRLAWLASSSKTSQNIQRVEDVFLERLFSSVAAIGLEFWNPDVAGGSPESLYNSIHEHIAITTFQVLLSAFAYRVLAPDMSLAKNYVLCRQIYQHFVFHYIGKKMRKEARKPGSLKEQNERDNANRRKSRLRENRVRQIKADGFNKRFLALAEENDAHSDDEPDPTTPGTYLIHPKQGRSANVTAIFRKIDERYQHTLNRPQGQRNDRIRKTPDTPLAEAHPSRRPLDVPIDYFEPVYFNTLLSARDRARYAKNGVAMPIAEKAEDVSMWKNLDEDEFMDRYGKAVLKLYLIPTEEELEQLDEYENTDDSDTSDEED</sequence>
<comment type="caution">
    <text evidence="2">The sequence shown here is derived from an EMBL/GenBank/DDBJ whole genome shotgun (WGS) entry which is preliminary data.</text>
</comment>
<protein>
    <submittedName>
        <fullName evidence="2">Uncharacterized protein</fullName>
    </submittedName>
</protein>
<evidence type="ECO:0000313" key="3">
    <source>
        <dbReference type="Proteomes" id="UP001163846"/>
    </source>
</evidence>
<feature type="compositionally biased region" description="Basic and acidic residues" evidence="1">
    <location>
        <begin position="75"/>
        <end position="86"/>
    </location>
</feature>
<evidence type="ECO:0000256" key="1">
    <source>
        <dbReference type="SAM" id="MobiDB-lite"/>
    </source>
</evidence>
<feature type="compositionally biased region" description="Low complexity" evidence="1">
    <location>
        <begin position="24"/>
        <end position="40"/>
    </location>
</feature>
<feature type="region of interest" description="Disordered" evidence="1">
    <location>
        <begin position="1"/>
        <end position="107"/>
    </location>
</feature>
<dbReference type="Proteomes" id="UP001163846">
    <property type="component" value="Unassembled WGS sequence"/>
</dbReference>
<evidence type="ECO:0000313" key="2">
    <source>
        <dbReference type="EMBL" id="KAJ3831370.1"/>
    </source>
</evidence>
<gene>
    <name evidence="2" type="ORF">F5878DRAFT_729669</name>
</gene>
<accession>A0AA38NVM2</accession>
<reference evidence="2" key="1">
    <citation type="submission" date="2022-08" db="EMBL/GenBank/DDBJ databases">
        <authorList>
            <consortium name="DOE Joint Genome Institute"/>
            <person name="Min B."/>
            <person name="Riley R."/>
            <person name="Sierra-Patev S."/>
            <person name="Naranjo-Ortiz M."/>
            <person name="Looney B."/>
            <person name="Konkel Z."/>
            <person name="Slot J.C."/>
            <person name="Sakamoto Y."/>
            <person name="Steenwyk J.L."/>
            <person name="Rokas A."/>
            <person name="Carro J."/>
            <person name="Camarero S."/>
            <person name="Ferreira P."/>
            <person name="Molpeceres G."/>
            <person name="Ruiz-Duenas F.J."/>
            <person name="Serrano A."/>
            <person name="Henrissat B."/>
            <person name="Drula E."/>
            <person name="Hughes K.W."/>
            <person name="Mata J.L."/>
            <person name="Ishikawa N.K."/>
            <person name="Vargas-Isla R."/>
            <person name="Ushijima S."/>
            <person name="Smith C.A."/>
            <person name="Ahrendt S."/>
            <person name="Andreopoulos W."/>
            <person name="He G."/>
            <person name="Labutti K."/>
            <person name="Lipzen A."/>
            <person name="Ng V."/>
            <person name="Sandor L."/>
            <person name="Barry K."/>
            <person name="Martinez A.T."/>
            <person name="Xiao Y."/>
            <person name="Gibbons J.G."/>
            <person name="Terashima K."/>
            <person name="Hibbett D.S."/>
            <person name="Grigoriev I.V."/>
        </authorList>
    </citation>
    <scope>NUCLEOTIDE SEQUENCE</scope>
    <source>
        <strain evidence="2">TFB9207</strain>
    </source>
</reference>
<feature type="compositionally biased region" description="Basic and acidic residues" evidence="1">
    <location>
        <begin position="293"/>
        <end position="312"/>
    </location>
</feature>
<dbReference type="EMBL" id="MU807532">
    <property type="protein sequence ID" value="KAJ3831370.1"/>
    <property type="molecule type" value="Genomic_DNA"/>
</dbReference>
<feature type="region of interest" description="Disordered" evidence="1">
    <location>
        <begin position="331"/>
        <end position="351"/>
    </location>
</feature>
<keyword evidence="3" id="KW-1185">Reference proteome</keyword>
<name>A0AA38NVM2_9AGAR</name>
<feature type="region of interest" description="Disordered" evidence="1">
    <location>
        <begin position="372"/>
        <end position="400"/>
    </location>
</feature>
<feature type="region of interest" description="Disordered" evidence="1">
    <location>
        <begin position="473"/>
        <end position="493"/>
    </location>
</feature>
<dbReference type="AlphaFoldDB" id="A0AA38NVM2"/>
<feature type="compositionally biased region" description="Basic residues" evidence="1">
    <location>
        <begin position="92"/>
        <end position="105"/>
    </location>
</feature>
<feature type="compositionally biased region" description="Polar residues" evidence="1">
    <location>
        <begin position="52"/>
        <end position="70"/>
    </location>
</feature>
<organism evidence="2 3">
    <name type="scientific">Lentinula raphanica</name>
    <dbReference type="NCBI Taxonomy" id="153919"/>
    <lineage>
        <taxon>Eukaryota</taxon>
        <taxon>Fungi</taxon>
        <taxon>Dikarya</taxon>
        <taxon>Basidiomycota</taxon>
        <taxon>Agaricomycotina</taxon>
        <taxon>Agaricomycetes</taxon>
        <taxon>Agaricomycetidae</taxon>
        <taxon>Agaricales</taxon>
        <taxon>Marasmiineae</taxon>
        <taxon>Omphalotaceae</taxon>
        <taxon>Lentinula</taxon>
    </lineage>
</organism>
<feature type="region of interest" description="Disordered" evidence="1">
    <location>
        <begin position="285"/>
        <end position="312"/>
    </location>
</feature>
<proteinExistence type="predicted"/>